<proteinExistence type="predicted"/>
<dbReference type="EMBL" id="LAZR01058041">
    <property type="protein sequence ID" value="KKK70747.1"/>
    <property type="molecule type" value="Genomic_DNA"/>
</dbReference>
<sequence>MPRHPRLFIPGATYHVYCRVARGEFVFDDDYEAVEFVETIREVRD</sequence>
<evidence type="ECO:0008006" key="2">
    <source>
        <dbReference type="Google" id="ProtNLM"/>
    </source>
</evidence>
<name>A0A0F8XNW7_9ZZZZ</name>
<reference evidence="1" key="1">
    <citation type="journal article" date="2015" name="Nature">
        <title>Complex archaea that bridge the gap between prokaryotes and eukaryotes.</title>
        <authorList>
            <person name="Spang A."/>
            <person name="Saw J.H."/>
            <person name="Jorgensen S.L."/>
            <person name="Zaremba-Niedzwiedzka K."/>
            <person name="Martijn J."/>
            <person name="Lind A.E."/>
            <person name="van Eijk R."/>
            <person name="Schleper C."/>
            <person name="Guy L."/>
            <person name="Ettema T.J."/>
        </authorList>
    </citation>
    <scope>NUCLEOTIDE SEQUENCE</scope>
</reference>
<dbReference type="AlphaFoldDB" id="A0A0F8XNW7"/>
<organism evidence="1">
    <name type="scientific">marine sediment metagenome</name>
    <dbReference type="NCBI Taxonomy" id="412755"/>
    <lineage>
        <taxon>unclassified sequences</taxon>
        <taxon>metagenomes</taxon>
        <taxon>ecological metagenomes</taxon>
    </lineage>
</organism>
<protein>
    <recommendedName>
        <fullName evidence="2">Transposase IS200-like domain-containing protein</fullName>
    </recommendedName>
</protein>
<comment type="caution">
    <text evidence="1">The sequence shown here is derived from an EMBL/GenBank/DDBJ whole genome shotgun (WGS) entry which is preliminary data.</text>
</comment>
<evidence type="ECO:0000313" key="1">
    <source>
        <dbReference type="EMBL" id="KKK70747.1"/>
    </source>
</evidence>
<feature type="non-terminal residue" evidence="1">
    <location>
        <position position="45"/>
    </location>
</feature>
<accession>A0A0F8XNW7</accession>
<gene>
    <name evidence="1" type="ORF">LCGC14_2920840</name>
</gene>